<evidence type="ECO:0000259" key="4">
    <source>
        <dbReference type="Pfam" id="PF00884"/>
    </source>
</evidence>
<proteinExistence type="inferred from homology"/>
<dbReference type="OrthoDB" id="9762324at2"/>
<comment type="similarity">
    <text evidence="1">Belongs to the sulfatase family.</text>
</comment>
<dbReference type="AlphaFoldDB" id="A0A229UIS2"/>
<evidence type="ECO:0000256" key="1">
    <source>
        <dbReference type="ARBA" id="ARBA00008779"/>
    </source>
</evidence>
<dbReference type="RefSeq" id="WP_094017872.1">
    <property type="nucleotide sequence ID" value="NZ_NMQW01000049.1"/>
</dbReference>
<dbReference type="PANTHER" id="PTHR45953:SF1">
    <property type="entry name" value="IDURONATE 2-SULFATASE"/>
    <property type="match status" value="1"/>
</dbReference>
<accession>A0A229UIS2</accession>
<dbReference type="Pfam" id="PF00884">
    <property type="entry name" value="Sulfatase"/>
    <property type="match status" value="1"/>
</dbReference>
<keyword evidence="2" id="KW-0479">Metal-binding</keyword>
<feature type="domain" description="Sulfatase N-terminal" evidence="4">
    <location>
        <begin position="5"/>
        <end position="367"/>
    </location>
</feature>
<dbReference type="InterPro" id="IPR024607">
    <property type="entry name" value="Sulfatase_CS"/>
</dbReference>
<name>A0A229UIS2_9BACL</name>
<keyword evidence="6" id="KW-1185">Reference proteome</keyword>
<organism evidence="5 6">
    <name type="scientific">Paenibacillus rigui</name>
    <dbReference type="NCBI Taxonomy" id="554312"/>
    <lineage>
        <taxon>Bacteria</taxon>
        <taxon>Bacillati</taxon>
        <taxon>Bacillota</taxon>
        <taxon>Bacilli</taxon>
        <taxon>Bacillales</taxon>
        <taxon>Paenibacillaceae</taxon>
        <taxon>Paenibacillus</taxon>
    </lineage>
</organism>
<dbReference type="GO" id="GO:0008484">
    <property type="term" value="F:sulfuric ester hydrolase activity"/>
    <property type="evidence" value="ECO:0007669"/>
    <property type="project" value="TreeGrafter"/>
</dbReference>
<evidence type="ECO:0000256" key="2">
    <source>
        <dbReference type="ARBA" id="ARBA00022723"/>
    </source>
</evidence>
<dbReference type="EMBL" id="NMQW01000049">
    <property type="protein sequence ID" value="OXM83280.1"/>
    <property type="molecule type" value="Genomic_DNA"/>
</dbReference>
<dbReference type="InterPro" id="IPR000917">
    <property type="entry name" value="Sulfatase_N"/>
</dbReference>
<evidence type="ECO:0000256" key="3">
    <source>
        <dbReference type="ARBA" id="ARBA00022801"/>
    </source>
</evidence>
<dbReference type="GO" id="GO:0005737">
    <property type="term" value="C:cytoplasm"/>
    <property type="evidence" value="ECO:0007669"/>
    <property type="project" value="TreeGrafter"/>
</dbReference>
<dbReference type="Gene3D" id="3.40.720.10">
    <property type="entry name" value="Alkaline Phosphatase, subunit A"/>
    <property type="match status" value="1"/>
</dbReference>
<comment type="caution">
    <text evidence="5">The sequence shown here is derived from an EMBL/GenBank/DDBJ whole genome shotgun (WGS) entry which is preliminary data.</text>
</comment>
<protein>
    <submittedName>
        <fullName evidence="5">Arylsulfatase</fullName>
    </submittedName>
</protein>
<dbReference type="InterPro" id="IPR017850">
    <property type="entry name" value="Alkaline_phosphatase_core_sf"/>
</dbReference>
<dbReference type="NCBIfam" id="NF010322">
    <property type="entry name" value="PRK13759.1"/>
    <property type="match status" value="1"/>
</dbReference>
<dbReference type="PANTHER" id="PTHR45953">
    <property type="entry name" value="IDURONATE 2-SULFATASE"/>
    <property type="match status" value="1"/>
</dbReference>
<dbReference type="GO" id="GO:0046872">
    <property type="term" value="F:metal ion binding"/>
    <property type="evidence" value="ECO:0007669"/>
    <property type="project" value="UniProtKB-KW"/>
</dbReference>
<evidence type="ECO:0000313" key="5">
    <source>
        <dbReference type="EMBL" id="OXM83280.1"/>
    </source>
</evidence>
<dbReference type="PROSITE" id="PS00149">
    <property type="entry name" value="SULFATASE_2"/>
    <property type="match status" value="1"/>
</dbReference>
<gene>
    <name evidence="5" type="ORF">CF651_26495</name>
</gene>
<evidence type="ECO:0000313" key="6">
    <source>
        <dbReference type="Proteomes" id="UP000215509"/>
    </source>
</evidence>
<dbReference type="SUPFAM" id="SSF53649">
    <property type="entry name" value="Alkaline phosphatase-like"/>
    <property type="match status" value="1"/>
</dbReference>
<sequence>MQAKPNLLLISVDQMRGDCLSILNHPVVDTPNLDQLARSGVLFRNAYSATPSCIPARAAMLTGMSQRHHGRIGYQDQVPWDYEHTLPSVLAASGYHTQCVGKMHVYPARNLCGFHNIVMHDGYLHHNRMRPSTPVAESFDSCDDYLPWLRERAGADSDLLDLGLDCNASTVARPWHLPEALHPTNWVVTQSIDFLRRRDPRKPFFLSMSFVRPHPPFDPPQAFLDMYLDADIPEPVMGEWAQTEDTEKHGLNPVTNKGIVPKHRLRRAQAAYYALITHIDHQIGRFLQAMHEYDVLRNTVILFTSDHGELLGDHNLFRKTLPYEGSAKVPFILADPGGMLHLCKNTTNDRVIEIRDIMPTLLDAAGAPIPDTVDGASLLPLAKGEEAAWREAIHGEHECKDMSNHYMTDGLQKYIWFSQTGREQLFDLRSDPQELRNVAEDGRYQASLASWRERLAAELAGREEGCSDGRRLIAGRPAQTLLQEAFR</sequence>
<keyword evidence="3" id="KW-0378">Hydrolase</keyword>
<dbReference type="Proteomes" id="UP000215509">
    <property type="component" value="Unassembled WGS sequence"/>
</dbReference>
<reference evidence="5 6" key="1">
    <citation type="submission" date="2017-07" db="EMBL/GenBank/DDBJ databases">
        <title>Genome sequencing and assembly of Paenibacillus rigui.</title>
        <authorList>
            <person name="Mayilraj S."/>
        </authorList>
    </citation>
    <scope>NUCLEOTIDE SEQUENCE [LARGE SCALE GENOMIC DNA]</scope>
    <source>
        <strain evidence="5 6">JCM 16352</strain>
    </source>
</reference>